<dbReference type="Proteomes" id="UP001163324">
    <property type="component" value="Chromosome 4"/>
</dbReference>
<reference evidence="1" key="1">
    <citation type="submission" date="2022-10" db="EMBL/GenBank/DDBJ databases">
        <title>Complete Genome of Trichothecium roseum strain YXFP-22015, a Plant Pathogen Isolated from Citrus.</title>
        <authorList>
            <person name="Wang Y."/>
            <person name="Zhu L."/>
        </authorList>
    </citation>
    <scope>NUCLEOTIDE SEQUENCE</scope>
    <source>
        <strain evidence="1">YXFP-22015</strain>
    </source>
</reference>
<accession>A0ACC0V1A2</accession>
<evidence type="ECO:0000313" key="1">
    <source>
        <dbReference type="EMBL" id="KAI9900062.1"/>
    </source>
</evidence>
<dbReference type="EMBL" id="CM047943">
    <property type="protein sequence ID" value="KAI9900062.1"/>
    <property type="molecule type" value="Genomic_DNA"/>
</dbReference>
<name>A0ACC0V1A2_9HYPO</name>
<comment type="caution">
    <text evidence="1">The sequence shown here is derived from an EMBL/GenBank/DDBJ whole genome shotgun (WGS) entry which is preliminary data.</text>
</comment>
<sequence length="330" mass="36421">MRFLSTLLSTALLVAGVVSGKKTSAERFDEFRGLAKSSNPVKLSETKYKALTSTPRDYTAAVLLTAIDARFACALCTEFQPEYDVLAKSWAKGDKNAESRLIFSSLDFMHGRDVFVSLGLQTAPVLLLFPPTEGPHAVPSAEPLRYDFTTGPPTAEQVRSWIARNLPDRPHPEVKRPVDYFKWATTVTLSLGILTAGIVAWPYVQPLLVNRNVWASVSLMAILLFISGHMFNHIRRVPYVVGDGKGGVNYIAGGFQTQYGMETQIVAALYGILAFCAICIAVRVPRVADSRSQKIHVIGWMSAMFIIYGFLMSIFRAKNGSYPFALPPFM</sequence>
<gene>
    <name evidence="1" type="ORF">N3K66_004324</name>
</gene>
<keyword evidence="2" id="KW-1185">Reference proteome</keyword>
<organism evidence="1 2">
    <name type="scientific">Trichothecium roseum</name>
    <dbReference type="NCBI Taxonomy" id="47278"/>
    <lineage>
        <taxon>Eukaryota</taxon>
        <taxon>Fungi</taxon>
        <taxon>Dikarya</taxon>
        <taxon>Ascomycota</taxon>
        <taxon>Pezizomycotina</taxon>
        <taxon>Sordariomycetes</taxon>
        <taxon>Hypocreomycetidae</taxon>
        <taxon>Hypocreales</taxon>
        <taxon>Hypocreales incertae sedis</taxon>
        <taxon>Trichothecium</taxon>
    </lineage>
</organism>
<protein>
    <submittedName>
        <fullName evidence="1">Uncharacterized protein</fullName>
    </submittedName>
</protein>
<evidence type="ECO:0000313" key="2">
    <source>
        <dbReference type="Proteomes" id="UP001163324"/>
    </source>
</evidence>
<proteinExistence type="predicted"/>